<gene>
    <name evidence="1" type="ORF">H5410_051328</name>
</gene>
<proteinExistence type="predicted"/>
<dbReference type="EMBL" id="JACXVP010000010">
    <property type="protein sequence ID" value="KAG5580701.1"/>
    <property type="molecule type" value="Genomic_DNA"/>
</dbReference>
<name>A0A9J5WZP4_SOLCO</name>
<evidence type="ECO:0000313" key="2">
    <source>
        <dbReference type="Proteomes" id="UP000824120"/>
    </source>
</evidence>
<keyword evidence="2" id="KW-1185">Reference proteome</keyword>
<comment type="caution">
    <text evidence="1">The sequence shown here is derived from an EMBL/GenBank/DDBJ whole genome shotgun (WGS) entry which is preliminary data.</text>
</comment>
<dbReference type="AlphaFoldDB" id="A0A9J5WZP4"/>
<accession>A0A9J5WZP4</accession>
<reference evidence="1 2" key="1">
    <citation type="submission" date="2020-09" db="EMBL/GenBank/DDBJ databases">
        <title>De no assembly of potato wild relative species, Solanum commersonii.</title>
        <authorList>
            <person name="Cho K."/>
        </authorList>
    </citation>
    <scope>NUCLEOTIDE SEQUENCE [LARGE SCALE GENOMIC DNA]</scope>
    <source>
        <strain evidence="1">LZ3.2</strain>
        <tissue evidence="1">Leaf</tissue>
    </source>
</reference>
<evidence type="ECO:0000313" key="1">
    <source>
        <dbReference type="EMBL" id="KAG5580701.1"/>
    </source>
</evidence>
<dbReference type="Proteomes" id="UP000824120">
    <property type="component" value="Chromosome 10"/>
</dbReference>
<sequence>MYTIFEKAKLITIKLCNDYSGQAISNVGLYFSEHTVDYDRAAHMNERNIPSQYSLERRFI</sequence>
<protein>
    <submittedName>
        <fullName evidence="1">Uncharacterized protein</fullName>
    </submittedName>
</protein>
<organism evidence="1 2">
    <name type="scientific">Solanum commersonii</name>
    <name type="common">Commerson's wild potato</name>
    <name type="synonym">Commerson's nightshade</name>
    <dbReference type="NCBI Taxonomy" id="4109"/>
    <lineage>
        <taxon>Eukaryota</taxon>
        <taxon>Viridiplantae</taxon>
        <taxon>Streptophyta</taxon>
        <taxon>Embryophyta</taxon>
        <taxon>Tracheophyta</taxon>
        <taxon>Spermatophyta</taxon>
        <taxon>Magnoliopsida</taxon>
        <taxon>eudicotyledons</taxon>
        <taxon>Gunneridae</taxon>
        <taxon>Pentapetalae</taxon>
        <taxon>asterids</taxon>
        <taxon>lamiids</taxon>
        <taxon>Solanales</taxon>
        <taxon>Solanaceae</taxon>
        <taxon>Solanoideae</taxon>
        <taxon>Solaneae</taxon>
        <taxon>Solanum</taxon>
    </lineage>
</organism>